<feature type="compositionally biased region" description="Low complexity" evidence="5">
    <location>
        <begin position="355"/>
        <end position="366"/>
    </location>
</feature>
<evidence type="ECO:0008006" key="8">
    <source>
        <dbReference type="Google" id="ProtNLM"/>
    </source>
</evidence>
<gene>
    <name evidence="6" type="ORF">NA57DRAFT_44451</name>
</gene>
<dbReference type="Proteomes" id="UP000799772">
    <property type="component" value="Unassembled WGS sequence"/>
</dbReference>
<dbReference type="FunFam" id="3.80.10.10:FF:000273">
    <property type="entry name" value="Leucine Rich Repeat domain protein"/>
    <property type="match status" value="1"/>
</dbReference>
<feature type="region of interest" description="Disordered" evidence="5">
    <location>
        <begin position="30"/>
        <end position="60"/>
    </location>
</feature>
<dbReference type="InterPro" id="IPR001611">
    <property type="entry name" value="Leu-rich_rpt"/>
</dbReference>
<feature type="region of interest" description="Disordered" evidence="5">
    <location>
        <begin position="637"/>
        <end position="661"/>
    </location>
</feature>
<protein>
    <recommendedName>
        <fullName evidence="8">Leucine rich repeat domain-containing protein</fullName>
    </recommendedName>
</protein>
<evidence type="ECO:0000256" key="1">
    <source>
        <dbReference type="ARBA" id="ARBA00004496"/>
    </source>
</evidence>
<keyword evidence="3" id="KW-0433">Leucine-rich repeat</keyword>
<name>A0A9P4IC10_9PEZI</name>
<dbReference type="OrthoDB" id="676979at2759"/>
<evidence type="ECO:0000256" key="5">
    <source>
        <dbReference type="SAM" id="MobiDB-lite"/>
    </source>
</evidence>
<keyword evidence="2" id="KW-0963">Cytoplasm</keyword>
<sequence>MDSEDGHLFIKNLAQFVRTHEKALANALQLQRQSPRRGHGQVPSGSATPTSPTFNPPSSTASSIAAALSLPYLNFTSPNNIKPVKLTLTPHHLFYLLSRFEELNVPVGPMNVRLENIHTDASPAEYVSFLSQAQRNKVRSSDRDSMHSVSSLRSVMSGMTSFWSSFGLSKSTAKTEKQKAALKEDLKYLYSAFTKIPCLRLAPDHKARLIAGWEEFPFDTAVPLFAFKNLSALEISDVDFRQFYGWDRMADQLRSLTVKRSSLDDPADLLINIVLDDMDKRRRKAAKAPGSPTTPLPTASPRPKHADLARYSPEAESPPIANRRVSSDAGKRSEDTLVRDGSPDRRPSTRRRPRSASPTRPSSSRHSTSHHHHHHHHHNRASMSQLRRTSGSSGSSLHSNTPRGSSSNLLSMGFLPPSKWRFLRHLSIADNSLTTLSVASLSPLANTLQSLDISSNLFTEVPDSLASLTALRALNLSNCMIESLHSLLRNPLPAVATLNLRRNRLISLAGVERLLSLERVDFRDNRLTDPTELARLTGIPEIREVYVNRNPFTKTHSTYRITIFNLFRSTSGYTEDIILDASPPSYSERKQLVDRAPELVNIPIIKPPLEEEEQPRLSMLSTIPSAVSTHSMVADSVKEETSSQPARTEYAVASHKRRKAARRRMVELSKQDDSVSKTFGEMSLASDGLLLSPPLGENLVATQTPFDPEPPTSQPQQQEAQDYQTQPSLKAYILPPLPTLDTNVSETVHLPKRAISELPVNGGETYRKKIEALRNDLGPQWLSAFTDERWDTPPVGGLSHPASVTSMVPPAIPVRTQSQSMVSTGRTLG</sequence>
<dbReference type="PANTHER" id="PTHR15454:SF69">
    <property type="entry name" value="SERINE_THREONINE-PROTEIN KINASE 11-INTERACTING PROTEIN"/>
    <property type="match status" value="1"/>
</dbReference>
<accession>A0A9P4IC10</accession>
<organism evidence="6 7">
    <name type="scientific">Rhizodiscina lignyota</name>
    <dbReference type="NCBI Taxonomy" id="1504668"/>
    <lineage>
        <taxon>Eukaryota</taxon>
        <taxon>Fungi</taxon>
        <taxon>Dikarya</taxon>
        <taxon>Ascomycota</taxon>
        <taxon>Pezizomycotina</taxon>
        <taxon>Dothideomycetes</taxon>
        <taxon>Pleosporomycetidae</taxon>
        <taxon>Aulographales</taxon>
        <taxon>Rhizodiscinaceae</taxon>
        <taxon>Rhizodiscina</taxon>
    </lineage>
</organism>
<dbReference type="Pfam" id="PF13855">
    <property type="entry name" value="LRR_8"/>
    <property type="match status" value="1"/>
</dbReference>
<dbReference type="AlphaFoldDB" id="A0A9P4IC10"/>
<keyword evidence="4" id="KW-0677">Repeat</keyword>
<feature type="compositionally biased region" description="Polar residues" evidence="5">
    <location>
        <begin position="397"/>
        <end position="410"/>
    </location>
</feature>
<dbReference type="InterPro" id="IPR032675">
    <property type="entry name" value="LRR_dom_sf"/>
</dbReference>
<comment type="caution">
    <text evidence="6">The sequence shown here is derived from an EMBL/GenBank/DDBJ whole genome shotgun (WGS) entry which is preliminary data.</text>
</comment>
<dbReference type="SUPFAM" id="SSF52058">
    <property type="entry name" value="L domain-like"/>
    <property type="match status" value="1"/>
</dbReference>
<reference evidence="6" key="1">
    <citation type="journal article" date="2020" name="Stud. Mycol.">
        <title>101 Dothideomycetes genomes: a test case for predicting lifestyles and emergence of pathogens.</title>
        <authorList>
            <person name="Haridas S."/>
            <person name="Albert R."/>
            <person name="Binder M."/>
            <person name="Bloem J."/>
            <person name="Labutti K."/>
            <person name="Salamov A."/>
            <person name="Andreopoulos B."/>
            <person name="Baker S."/>
            <person name="Barry K."/>
            <person name="Bills G."/>
            <person name="Bluhm B."/>
            <person name="Cannon C."/>
            <person name="Castanera R."/>
            <person name="Culley D."/>
            <person name="Daum C."/>
            <person name="Ezra D."/>
            <person name="Gonzalez J."/>
            <person name="Henrissat B."/>
            <person name="Kuo A."/>
            <person name="Liang C."/>
            <person name="Lipzen A."/>
            <person name="Lutzoni F."/>
            <person name="Magnuson J."/>
            <person name="Mondo S."/>
            <person name="Nolan M."/>
            <person name="Ohm R."/>
            <person name="Pangilinan J."/>
            <person name="Park H.-J."/>
            <person name="Ramirez L."/>
            <person name="Alfaro M."/>
            <person name="Sun H."/>
            <person name="Tritt A."/>
            <person name="Yoshinaga Y."/>
            <person name="Zwiers L.-H."/>
            <person name="Turgeon B."/>
            <person name="Goodwin S."/>
            <person name="Spatafora J."/>
            <person name="Crous P."/>
            <person name="Grigoriev I."/>
        </authorList>
    </citation>
    <scope>NUCLEOTIDE SEQUENCE</scope>
    <source>
        <strain evidence="6">CBS 133067</strain>
    </source>
</reference>
<dbReference type="Gene3D" id="3.80.10.10">
    <property type="entry name" value="Ribonuclease Inhibitor"/>
    <property type="match status" value="2"/>
</dbReference>
<evidence type="ECO:0000256" key="4">
    <source>
        <dbReference type="ARBA" id="ARBA00022737"/>
    </source>
</evidence>
<feature type="region of interest" description="Disordered" evidence="5">
    <location>
        <begin position="698"/>
        <end position="724"/>
    </location>
</feature>
<comment type="subcellular location">
    <subcellularLocation>
        <location evidence="1">Cytoplasm</location>
    </subcellularLocation>
</comment>
<feature type="region of interest" description="Disordered" evidence="5">
    <location>
        <begin position="281"/>
        <end position="410"/>
    </location>
</feature>
<evidence type="ECO:0000313" key="7">
    <source>
        <dbReference type="Proteomes" id="UP000799772"/>
    </source>
</evidence>
<feature type="compositionally biased region" description="Low complexity" evidence="5">
    <location>
        <begin position="46"/>
        <end position="60"/>
    </location>
</feature>
<dbReference type="GO" id="GO:0005737">
    <property type="term" value="C:cytoplasm"/>
    <property type="evidence" value="ECO:0007669"/>
    <property type="project" value="UniProtKB-SubCell"/>
</dbReference>
<evidence type="ECO:0000256" key="3">
    <source>
        <dbReference type="ARBA" id="ARBA00022614"/>
    </source>
</evidence>
<keyword evidence="7" id="KW-1185">Reference proteome</keyword>
<feature type="compositionally biased region" description="Basic and acidic residues" evidence="5">
    <location>
        <begin position="325"/>
        <end position="347"/>
    </location>
</feature>
<feature type="compositionally biased region" description="Basic residues" evidence="5">
    <location>
        <begin position="367"/>
        <end position="380"/>
    </location>
</feature>
<proteinExistence type="predicted"/>
<evidence type="ECO:0000256" key="2">
    <source>
        <dbReference type="ARBA" id="ARBA00022490"/>
    </source>
</evidence>
<dbReference type="PANTHER" id="PTHR15454">
    <property type="entry name" value="NISCHARIN RELATED"/>
    <property type="match status" value="1"/>
</dbReference>
<evidence type="ECO:0000313" key="6">
    <source>
        <dbReference type="EMBL" id="KAF2095491.1"/>
    </source>
</evidence>
<dbReference type="EMBL" id="ML978131">
    <property type="protein sequence ID" value="KAF2095491.1"/>
    <property type="molecule type" value="Genomic_DNA"/>
</dbReference>